<evidence type="ECO:0000259" key="5">
    <source>
        <dbReference type="Pfam" id="PF14743"/>
    </source>
</evidence>
<reference evidence="6 7" key="1">
    <citation type="submission" date="2020-07" db="EMBL/GenBank/DDBJ databases">
        <title>Genomic Encyclopedia of Archaeal and Bacterial Type Strains, Phase II (KMG-II): from individual species to whole genera.</title>
        <authorList>
            <person name="Goeker M."/>
        </authorList>
    </citation>
    <scope>NUCLEOTIDE SEQUENCE [LARGE SCALE GENOMIC DNA]</scope>
    <source>
        <strain evidence="6 7">DSM 21226</strain>
    </source>
</reference>
<keyword evidence="3" id="KW-0227">DNA damage</keyword>
<dbReference type="EC" id="6.5.1.1" evidence="6"/>
<dbReference type="SUPFAM" id="SSF56091">
    <property type="entry name" value="DNA ligase/mRNA capping enzyme, catalytic domain"/>
    <property type="match status" value="1"/>
</dbReference>
<dbReference type="InterPro" id="IPR029319">
    <property type="entry name" value="DNA_ligase_OB"/>
</dbReference>
<dbReference type="Gene3D" id="3.30.1490.70">
    <property type="match status" value="1"/>
</dbReference>
<keyword evidence="7" id="KW-1185">Reference proteome</keyword>
<dbReference type="EC" id="6.5.1.6" evidence="6"/>
<sequence>MNMSIMGEMRRRRGLLVAGLGGLVTWLGAIWEVVAQTQPVVPERIGQSSGVLLARTADPDVDPDGFLVSEKFDGVRALWDGRALRTRTGQVLDAPKDFLARLPNEALDGELWLGRGRFDEVSSLVRKRRPEHGAWSQVHYMVFEMQRAGGRFDERAARIRQVVELAQWPQLHAVDQVVVADRAELRERLREVLDVGGEGLMLHRADAPNLGGRSEVLLKLKPVHDDDAQVIGYTPGQGRLAGMLGALQVRNADGVVFLVGSGFTDEERRTPPPIGSLIVYRFRGQTSHGVPRFASFVRRADGL</sequence>
<keyword evidence="4" id="KW-0234">DNA repair</keyword>
<protein>
    <submittedName>
        <fullName evidence="6">DNA ligase-1</fullName>
        <ecNumber evidence="6">6.5.1.1</ecNumber>
        <ecNumber evidence="6">6.5.1.6</ecNumber>
        <ecNumber evidence="6">6.5.1.7</ecNumber>
    </submittedName>
</protein>
<dbReference type="PANTHER" id="PTHR47810">
    <property type="entry name" value="DNA LIGASE"/>
    <property type="match status" value="1"/>
</dbReference>
<evidence type="ECO:0000313" key="6">
    <source>
        <dbReference type="EMBL" id="NYG33797.1"/>
    </source>
</evidence>
<dbReference type="AlphaFoldDB" id="A0A7Y9R2H8"/>
<dbReference type="GO" id="GO:0006260">
    <property type="term" value="P:DNA replication"/>
    <property type="evidence" value="ECO:0007669"/>
    <property type="project" value="UniProtKB-KW"/>
</dbReference>
<dbReference type="Gene3D" id="3.30.470.30">
    <property type="entry name" value="DNA ligase/mRNA capping enzyme"/>
    <property type="match status" value="1"/>
</dbReference>
<organism evidence="6 7">
    <name type="scientific">Sphaerotilus montanus</name>
    <dbReference type="NCBI Taxonomy" id="522889"/>
    <lineage>
        <taxon>Bacteria</taxon>
        <taxon>Pseudomonadati</taxon>
        <taxon>Pseudomonadota</taxon>
        <taxon>Betaproteobacteria</taxon>
        <taxon>Burkholderiales</taxon>
        <taxon>Sphaerotilaceae</taxon>
        <taxon>Sphaerotilus</taxon>
    </lineage>
</organism>
<dbReference type="InterPro" id="IPR012340">
    <property type="entry name" value="NA-bd_OB-fold"/>
</dbReference>
<accession>A0A7Y9R2H8</accession>
<dbReference type="PANTHER" id="PTHR47810:SF1">
    <property type="entry name" value="DNA LIGASE B"/>
    <property type="match status" value="1"/>
</dbReference>
<dbReference type="EMBL" id="JACCFH010000001">
    <property type="protein sequence ID" value="NYG33797.1"/>
    <property type="molecule type" value="Genomic_DNA"/>
</dbReference>
<evidence type="ECO:0000256" key="4">
    <source>
        <dbReference type="ARBA" id="ARBA00023204"/>
    </source>
</evidence>
<proteinExistence type="predicted"/>
<feature type="domain" description="DNA ligase OB-like" evidence="5">
    <location>
        <begin position="235"/>
        <end position="298"/>
    </location>
</feature>
<dbReference type="GO" id="GO:0006281">
    <property type="term" value="P:DNA repair"/>
    <property type="evidence" value="ECO:0007669"/>
    <property type="project" value="UniProtKB-KW"/>
</dbReference>
<name>A0A7Y9R2H8_9BURK</name>
<evidence type="ECO:0000256" key="2">
    <source>
        <dbReference type="ARBA" id="ARBA00022705"/>
    </source>
</evidence>
<dbReference type="Proteomes" id="UP000518288">
    <property type="component" value="Unassembled WGS sequence"/>
</dbReference>
<dbReference type="InterPro" id="IPR050326">
    <property type="entry name" value="NAD_dep_DNA_ligaseB"/>
</dbReference>
<evidence type="ECO:0000256" key="3">
    <source>
        <dbReference type="ARBA" id="ARBA00022763"/>
    </source>
</evidence>
<dbReference type="GO" id="GO:0003910">
    <property type="term" value="F:DNA ligase (ATP) activity"/>
    <property type="evidence" value="ECO:0007669"/>
    <property type="project" value="UniProtKB-EC"/>
</dbReference>
<dbReference type="SUPFAM" id="SSF50249">
    <property type="entry name" value="Nucleic acid-binding proteins"/>
    <property type="match status" value="1"/>
</dbReference>
<evidence type="ECO:0000313" key="7">
    <source>
        <dbReference type="Proteomes" id="UP000518288"/>
    </source>
</evidence>
<dbReference type="Pfam" id="PF14743">
    <property type="entry name" value="DNA_ligase_OB_2"/>
    <property type="match status" value="1"/>
</dbReference>
<dbReference type="NCBIfam" id="NF006592">
    <property type="entry name" value="PRK09125.1"/>
    <property type="match status" value="1"/>
</dbReference>
<keyword evidence="2" id="KW-0235">DNA replication</keyword>
<dbReference type="CDD" id="cd08041">
    <property type="entry name" value="OBF_kDNA_ligase_like"/>
    <property type="match status" value="1"/>
</dbReference>
<dbReference type="CDD" id="cd07896">
    <property type="entry name" value="Adenylation_kDNA_ligase_like"/>
    <property type="match status" value="1"/>
</dbReference>
<dbReference type="EC" id="6.5.1.7" evidence="6"/>
<dbReference type="Gene3D" id="2.40.50.140">
    <property type="entry name" value="Nucleic acid-binding proteins"/>
    <property type="match status" value="1"/>
</dbReference>
<gene>
    <name evidence="6" type="ORF">BDD16_002783</name>
</gene>
<comment type="caution">
    <text evidence="6">The sequence shown here is derived from an EMBL/GenBank/DDBJ whole genome shotgun (WGS) entry which is preliminary data.</text>
</comment>
<evidence type="ECO:0000256" key="1">
    <source>
        <dbReference type="ARBA" id="ARBA00022598"/>
    </source>
</evidence>
<keyword evidence="1 6" id="KW-0436">Ligase</keyword>